<evidence type="ECO:0000313" key="2">
    <source>
        <dbReference type="EMBL" id="KAF2491190.1"/>
    </source>
</evidence>
<sequence>MHSEWHNSRRHGKGGASSHPITPPVATKLPWWGFGTRRSLTSRELRDPDSRPSSLHPAQTCFLGIYLIYFRPSSALTTVLWSCGGDEAGAQGLAGGVASRGVGVCHFNTIEPQALPRVLTDHFLLDTNISIPSRWVLLIAKPSVNRQECSPPASARGGFVTATADRGPAGDTQGFYIRPEIYFCLRMLEAPKLLHQASRKGLPQVSRPFPAASSRLPVLHHVYPHANLRKTTESHNFNANGSGGSSANANVNANADETARDWVLSLPFYHPIDAFKRASVGNTAEFESALLPQPSHEKHTSVASPLPTTPYPRLPDARSSKTQIYGRVGQTPGAASAAAALASLLVAASPGAANFTNDPSWVTCREMGERYRG</sequence>
<protein>
    <submittedName>
        <fullName evidence="2">Uncharacterized protein</fullName>
    </submittedName>
</protein>
<accession>A0A6A6QGR9</accession>
<feature type="region of interest" description="Disordered" evidence="1">
    <location>
        <begin position="293"/>
        <end position="313"/>
    </location>
</feature>
<reference evidence="2" key="1">
    <citation type="journal article" date="2020" name="Stud. Mycol.">
        <title>101 Dothideomycetes genomes: a test case for predicting lifestyles and emergence of pathogens.</title>
        <authorList>
            <person name="Haridas S."/>
            <person name="Albert R."/>
            <person name="Binder M."/>
            <person name="Bloem J."/>
            <person name="Labutti K."/>
            <person name="Salamov A."/>
            <person name="Andreopoulos B."/>
            <person name="Baker S."/>
            <person name="Barry K."/>
            <person name="Bills G."/>
            <person name="Bluhm B."/>
            <person name="Cannon C."/>
            <person name="Castanera R."/>
            <person name="Culley D."/>
            <person name="Daum C."/>
            <person name="Ezra D."/>
            <person name="Gonzalez J."/>
            <person name="Henrissat B."/>
            <person name="Kuo A."/>
            <person name="Liang C."/>
            <person name="Lipzen A."/>
            <person name="Lutzoni F."/>
            <person name="Magnuson J."/>
            <person name="Mondo S."/>
            <person name="Nolan M."/>
            <person name="Ohm R."/>
            <person name="Pangilinan J."/>
            <person name="Park H.-J."/>
            <person name="Ramirez L."/>
            <person name="Alfaro M."/>
            <person name="Sun H."/>
            <person name="Tritt A."/>
            <person name="Yoshinaga Y."/>
            <person name="Zwiers L.-H."/>
            <person name="Turgeon B."/>
            <person name="Goodwin S."/>
            <person name="Spatafora J."/>
            <person name="Crous P."/>
            <person name="Grigoriev I."/>
        </authorList>
    </citation>
    <scope>NUCLEOTIDE SEQUENCE</scope>
    <source>
        <strain evidence="2">CBS 269.34</strain>
    </source>
</reference>
<name>A0A6A6QGR9_9PEZI</name>
<organism evidence="2 3">
    <name type="scientific">Lophium mytilinum</name>
    <dbReference type="NCBI Taxonomy" id="390894"/>
    <lineage>
        <taxon>Eukaryota</taxon>
        <taxon>Fungi</taxon>
        <taxon>Dikarya</taxon>
        <taxon>Ascomycota</taxon>
        <taxon>Pezizomycotina</taxon>
        <taxon>Dothideomycetes</taxon>
        <taxon>Pleosporomycetidae</taxon>
        <taxon>Mytilinidiales</taxon>
        <taxon>Mytilinidiaceae</taxon>
        <taxon>Lophium</taxon>
    </lineage>
</organism>
<feature type="region of interest" description="Disordered" evidence="1">
    <location>
        <begin position="1"/>
        <end position="24"/>
    </location>
</feature>
<dbReference type="EMBL" id="MU004196">
    <property type="protein sequence ID" value="KAF2491190.1"/>
    <property type="molecule type" value="Genomic_DNA"/>
</dbReference>
<evidence type="ECO:0000313" key="3">
    <source>
        <dbReference type="Proteomes" id="UP000799750"/>
    </source>
</evidence>
<dbReference type="Proteomes" id="UP000799750">
    <property type="component" value="Unassembled WGS sequence"/>
</dbReference>
<evidence type="ECO:0000256" key="1">
    <source>
        <dbReference type="SAM" id="MobiDB-lite"/>
    </source>
</evidence>
<dbReference type="AlphaFoldDB" id="A0A6A6QGR9"/>
<keyword evidence="3" id="KW-1185">Reference proteome</keyword>
<proteinExistence type="predicted"/>
<gene>
    <name evidence="2" type="ORF">BU16DRAFT_543436</name>
</gene>